<dbReference type="AlphaFoldDB" id="A0A9Q1BFU8"/>
<sequence length="1100" mass="120895">METSEDQSLNESTEMKNLTSDSSCTAYIPTTQHEAYQFQVSSPGASPSKNDEMMELKEGERIEKLPKRRNPNEKTLLNLPGILIFREFCLEMNVWIDIKKMTVSQLVSNLQKFFFFVRVKPGEILEQLFEQLCLVLEGVRHIDIRKDVRFKKVVRVCKGRVNSFDHIRCNSPQITEQLSMFCLRKLILSTQVRPNHPDGLFNLTLLYIIIYMCKGTTHWTELKALLLSMRKSSFECKADVKKGGRYITLKRVSQYAAGRLYEIPGHPICPFKIFRLYMSKLSASSSFLWQRPKKQARMNESWFYPDPSNSISNEWLVDLTEKASMTVSYTNMSLVLTPRSVMDAMLLDPNFSKTLSEELGDIPSPPELDPLDPENALPGCSQKLEIKLLNSCEAQVEIRLTDIVWKELFPEWDRTRLESGFQNHVDFMKHLLEVHKTCKNPNCQASIIEHHGRQTDPGDSAVAEKEEEGLKNNQADASSVTIPINVTQHGIHNSSVLTVVNNGVVPNLNPNSQNVMLPLNALLESINPSQLTNGNLTASSVAGIVNNVVAANPVLSSPSIPSNIQLGAAASSGLPIPTTNLQFNPQTSSANTLLLPTLVGNAKTNTLLTLPVITPSNSAGPVVDSNSAANLLGTQPVIPSAPAGSTESVLNTAQIPAGVSTAPVGTMLEVPSASSDSLNPSSLPDNVRVLELPTSTPSGTTTLLMANPNIIAVPSTQPPHLTSQSNIAGLPGPLAVSNVPSFLKNILSSGIDPSAITSMLPLTDKFMPIKPKPSIPPDKQTVSTSSTNGSNIMDSYISNFSMKEAEAELLEEVPLDLSINKQSKVKVTEGPSSLLSSSSSVLLTKKEVTPPRSHLLNQQLLKPFCTPGVWPDAIPQVPSVPKPPPPPYPGVTQRFLASQNLGKTKEGCINPKEFPGFLKMTLKKRSSTGKSVRELLKKKRRENLEQASRMSQRQPCVLPSVSPSLPKQEQVLGQNKNVFPSPVVNGGLISKTQFSETSSFVNRIDANVKVEQSSSVLPFSKVSNVSEQSETTSVISQRKDFSVDLPSEKCIENKAQSSWNSDIVHKSLGRKSRRKPRQVFKRMAVQNNEHDVIDDIEDFN</sequence>
<evidence type="ECO:0000313" key="2">
    <source>
        <dbReference type="EMBL" id="KAJ8023072.1"/>
    </source>
</evidence>
<proteinExistence type="predicted"/>
<gene>
    <name evidence="2" type="ORF">HOLleu_38150</name>
</gene>
<organism evidence="2 3">
    <name type="scientific">Holothuria leucospilota</name>
    <name type="common">Black long sea cucumber</name>
    <name type="synonym">Mertensiothuria leucospilota</name>
    <dbReference type="NCBI Taxonomy" id="206669"/>
    <lineage>
        <taxon>Eukaryota</taxon>
        <taxon>Metazoa</taxon>
        <taxon>Echinodermata</taxon>
        <taxon>Eleutherozoa</taxon>
        <taxon>Echinozoa</taxon>
        <taxon>Holothuroidea</taxon>
        <taxon>Aspidochirotacea</taxon>
        <taxon>Aspidochirotida</taxon>
        <taxon>Holothuriidae</taxon>
        <taxon>Holothuria</taxon>
    </lineage>
</organism>
<evidence type="ECO:0000313" key="3">
    <source>
        <dbReference type="Proteomes" id="UP001152320"/>
    </source>
</evidence>
<dbReference type="PANTHER" id="PTHR21446:SF6">
    <property type="entry name" value="MITOCHONDRIAL ANTIVIRAL-SIGNALING PROTEIN"/>
    <property type="match status" value="1"/>
</dbReference>
<dbReference type="Proteomes" id="UP001152320">
    <property type="component" value="Chromosome 20"/>
</dbReference>
<keyword evidence="3" id="KW-1185">Reference proteome</keyword>
<reference evidence="2" key="1">
    <citation type="submission" date="2021-10" db="EMBL/GenBank/DDBJ databases">
        <title>Tropical sea cucumber genome reveals ecological adaptation and Cuvierian tubules defense mechanism.</title>
        <authorList>
            <person name="Chen T."/>
        </authorList>
    </citation>
    <scope>NUCLEOTIDE SEQUENCE</scope>
    <source>
        <strain evidence="2">Nanhai2018</strain>
        <tissue evidence="2">Muscle</tissue>
    </source>
</reference>
<feature type="region of interest" description="Disordered" evidence="1">
    <location>
        <begin position="1"/>
        <end position="24"/>
    </location>
</feature>
<dbReference type="PANTHER" id="PTHR21446">
    <property type="entry name" value="DUF3504 DOMAIN-CONTAINING PROTEIN"/>
    <property type="match status" value="1"/>
</dbReference>
<name>A0A9Q1BFU8_HOLLE</name>
<evidence type="ECO:0000256" key="1">
    <source>
        <dbReference type="SAM" id="MobiDB-lite"/>
    </source>
</evidence>
<feature type="region of interest" description="Disordered" evidence="1">
    <location>
        <begin position="451"/>
        <end position="476"/>
    </location>
</feature>
<dbReference type="OrthoDB" id="2434995at2759"/>
<comment type="caution">
    <text evidence="2">The sequence shown here is derived from an EMBL/GenBank/DDBJ whole genome shotgun (WGS) entry which is preliminary data.</text>
</comment>
<accession>A0A9Q1BFU8</accession>
<dbReference type="EMBL" id="JAIZAY010000020">
    <property type="protein sequence ID" value="KAJ8023072.1"/>
    <property type="molecule type" value="Genomic_DNA"/>
</dbReference>
<feature type="compositionally biased region" description="Basic and acidic residues" evidence="1">
    <location>
        <begin position="451"/>
        <end position="470"/>
    </location>
</feature>
<dbReference type="InterPro" id="IPR052787">
    <property type="entry name" value="MAVS"/>
</dbReference>
<protein>
    <submittedName>
        <fullName evidence="2">Uncharacterized protein</fullName>
    </submittedName>
</protein>